<gene>
    <name evidence="1" type="ORF">NYM_LOCUS20386</name>
</gene>
<accession>A0A5K1DAJ2</accession>
<organism evidence="1">
    <name type="scientific">Nymphaea colorata</name>
    <name type="common">pocket water lily</name>
    <dbReference type="NCBI Taxonomy" id="210225"/>
    <lineage>
        <taxon>Eukaryota</taxon>
        <taxon>Viridiplantae</taxon>
        <taxon>Streptophyta</taxon>
        <taxon>Embryophyta</taxon>
        <taxon>Tracheophyta</taxon>
        <taxon>Spermatophyta</taxon>
        <taxon>Magnoliopsida</taxon>
        <taxon>Nymphaeales</taxon>
        <taxon>Nymphaeaceae</taxon>
        <taxon>Nymphaea</taxon>
    </lineage>
</organism>
<proteinExistence type="predicted"/>
<protein>
    <submittedName>
        <fullName evidence="1">Uncharacterized protein</fullName>
    </submittedName>
</protein>
<reference evidence="1" key="1">
    <citation type="submission" date="2019-09" db="EMBL/GenBank/DDBJ databases">
        <authorList>
            <person name="Zhang L."/>
        </authorList>
    </citation>
    <scope>NUCLEOTIDE SEQUENCE</scope>
</reference>
<dbReference type="EMBL" id="LR721783">
    <property type="protein sequence ID" value="VVW35446.1"/>
    <property type="molecule type" value="Genomic_DNA"/>
</dbReference>
<dbReference type="AlphaFoldDB" id="A0A5K1DAJ2"/>
<name>A0A5K1DAJ2_9MAGN</name>
<evidence type="ECO:0000313" key="1">
    <source>
        <dbReference type="EMBL" id="VVW35446.1"/>
    </source>
</evidence>
<sequence length="44" mass="5145">MTVERKGIVDQQGQVGLKHHNFHFRIKENCAEYFRPGSQISMNL</sequence>